<evidence type="ECO:0000256" key="5">
    <source>
        <dbReference type="ARBA" id="ARBA00023004"/>
    </source>
</evidence>
<dbReference type="GO" id="GO:0097506">
    <property type="term" value="F:deaminated base DNA N-glycosylase activity"/>
    <property type="evidence" value="ECO:0007669"/>
    <property type="project" value="UniProtKB-ARBA"/>
</dbReference>
<dbReference type="GO" id="GO:0006260">
    <property type="term" value="P:DNA replication"/>
    <property type="evidence" value="ECO:0007669"/>
    <property type="project" value="InterPro"/>
</dbReference>
<dbReference type="SMART" id="SM00987">
    <property type="entry name" value="UreE_C"/>
    <property type="match status" value="1"/>
</dbReference>
<dbReference type="InterPro" id="IPR036895">
    <property type="entry name" value="Uracil-DNA_glycosylase-like_sf"/>
</dbReference>
<keyword evidence="6" id="KW-0411">Iron-sulfur</keyword>
<dbReference type="GO" id="GO:0003677">
    <property type="term" value="F:DNA binding"/>
    <property type="evidence" value="ECO:0007669"/>
    <property type="project" value="InterPro"/>
</dbReference>
<evidence type="ECO:0000256" key="2">
    <source>
        <dbReference type="ARBA" id="ARBA00022723"/>
    </source>
</evidence>
<evidence type="ECO:0000256" key="7">
    <source>
        <dbReference type="ARBA" id="ARBA00023204"/>
    </source>
</evidence>
<dbReference type="InterPro" id="IPR005122">
    <property type="entry name" value="Uracil-DNA_glycosylase-like"/>
</dbReference>
<dbReference type="GO" id="GO:0051539">
    <property type="term" value="F:4 iron, 4 sulfur cluster binding"/>
    <property type="evidence" value="ECO:0007669"/>
    <property type="project" value="UniProtKB-KW"/>
</dbReference>
<dbReference type="InterPro" id="IPR051536">
    <property type="entry name" value="UDG_Type-4/5"/>
</dbReference>
<dbReference type="GO" id="GO:0003887">
    <property type="term" value="F:DNA-directed DNA polymerase activity"/>
    <property type="evidence" value="ECO:0007669"/>
    <property type="project" value="InterPro"/>
</dbReference>
<dbReference type="Pfam" id="PF00476">
    <property type="entry name" value="DNA_pol_A"/>
    <property type="match status" value="1"/>
</dbReference>
<keyword evidence="7" id="KW-0234">DNA repair</keyword>
<reference evidence="9" key="1">
    <citation type="journal article" date="2015" name="Nature">
        <title>Complex archaea that bridge the gap between prokaryotes and eukaryotes.</title>
        <authorList>
            <person name="Spang A."/>
            <person name="Saw J.H."/>
            <person name="Jorgensen S.L."/>
            <person name="Zaremba-Niedzwiedzka K."/>
            <person name="Martijn J."/>
            <person name="Lind A.E."/>
            <person name="van Eijk R."/>
            <person name="Schleper C."/>
            <person name="Guy L."/>
            <person name="Ettema T.J."/>
        </authorList>
    </citation>
    <scope>NUCLEOTIDE SEQUENCE</scope>
</reference>
<keyword evidence="4" id="KW-0378">Hydrolase</keyword>
<dbReference type="InterPro" id="IPR012337">
    <property type="entry name" value="RNaseH-like_sf"/>
</dbReference>
<dbReference type="InterPro" id="IPR002562">
    <property type="entry name" value="3'-5'_exonuclease_dom"/>
</dbReference>
<dbReference type="PANTHER" id="PTHR33693:SF1">
    <property type="entry name" value="TYPE-4 URACIL-DNA GLYCOSYLASE"/>
    <property type="match status" value="1"/>
</dbReference>
<dbReference type="AlphaFoldDB" id="A0A0F9FCX3"/>
<dbReference type="PANTHER" id="PTHR33693">
    <property type="entry name" value="TYPE-5 URACIL-DNA GLYCOSYLASE"/>
    <property type="match status" value="1"/>
</dbReference>
<keyword evidence="5" id="KW-0408">Iron</keyword>
<dbReference type="SUPFAM" id="SSF56672">
    <property type="entry name" value="DNA/RNA polymerases"/>
    <property type="match status" value="1"/>
</dbReference>
<dbReference type="GO" id="GO:0046872">
    <property type="term" value="F:metal ion binding"/>
    <property type="evidence" value="ECO:0007669"/>
    <property type="project" value="UniProtKB-KW"/>
</dbReference>
<accession>A0A0F9FCX3</accession>
<dbReference type="Gene3D" id="3.30.420.10">
    <property type="entry name" value="Ribonuclease H-like superfamily/Ribonuclease H"/>
    <property type="match status" value="1"/>
</dbReference>
<evidence type="ECO:0000259" key="8">
    <source>
        <dbReference type="SMART" id="SM00986"/>
    </source>
</evidence>
<dbReference type="GO" id="GO:0008408">
    <property type="term" value="F:3'-5' exonuclease activity"/>
    <property type="evidence" value="ECO:0007669"/>
    <property type="project" value="InterPro"/>
</dbReference>
<evidence type="ECO:0000256" key="3">
    <source>
        <dbReference type="ARBA" id="ARBA00022763"/>
    </source>
</evidence>
<dbReference type="Gene3D" id="3.40.470.10">
    <property type="entry name" value="Uracil-DNA glycosylase-like domain"/>
    <property type="match status" value="1"/>
</dbReference>
<evidence type="ECO:0000256" key="6">
    <source>
        <dbReference type="ARBA" id="ARBA00023014"/>
    </source>
</evidence>
<sequence>MGGWLFDEDEGTKKRGSSRQFSMDTLFKLGCKACPLDRVKGLRHPKMNATGSKKPLVYILGEGPGSEEDKTGIQFVGKSGHLLREYLPEEILEVARLNNAINCHKDKNVTPTSIEMTCCRPRLISDIENTKPKVIFGFGGIPLKWAINEERITSWRGLRIPIQVGDHCCWYYPFYHPSYLSRIRRRNPKTRREMPSEQERMFDRDIQRAIDELESLPEATIVSGDEIKSNIKIITGERGWKDVQLIKKKLQQYSKLDNVAFDYETASSGNITERQVRPYGRDARILTVAVGTEEDVIAFPLRHKEAKWNKGQLKVVIQDWISFLRSDTEKIAHHLFFELEWTIKFFGKDLTRCCTWHDTMAQAYVLGRQRGTTNLDALILTNFGFRLKDVVPINLSNLDNEPLAKVLLYNGLDAKWTHALFGVQQDELEHEKLLDIYREQVRHVPTVALKSHFGMLIDFDSLLGFDEKYGPKIVKLETWFQNSSAASKFEKRIGRRFKPSSPQDVLLMLRNVLGREECKVGEDEKGKGKYSTEDAVLEEIPLKIAAKIREYRAVRGNKSKYVDPLLPKGYVPKIVIAKKKETGLCIWPDGMTHAVLQTQFIVTRRTSCSFPNEQFWPKRDEDYADLRRLFVAPTRAIHERIKSGFDYTLPSHVTEDDCWFVAIDYGQIQAR</sequence>
<feature type="non-terminal residue" evidence="9">
    <location>
        <position position="671"/>
    </location>
</feature>
<feature type="domain" description="Uracil-DNA glycosylase-like" evidence="8">
    <location>
        <begin position="48"/>
        <end position="202"/>
    </location>
</feature>
<evidence type="ECO:0000256" key="4">
    <source>
        <dbReference type="ARBA" id="ARBA00022801"/>
    </source>
</evidence>
<dbReference type="SUPFAM" id="SSF53098">
    <property type="entry name" value="Ribonuclease H-like"/>
    <property type="match status" value="1"/>
</dbReference>
<evidence type="ECO:0000313" key="9">
    <source>
        <dbReference type="EMBL" id="KKL76261.1"/>
    </source>
</evidence>
<comment type="caution">
    <text evidence="9">The sequence shown here is derived from an EMBL/GenBank/DDBJ whole genome shotgun (WGS) entry which is preliminary data.</text>
</comment>
<dbReference type="SUPFAM" id="SSF52141">
    <property type="entry name" value="Uracil-DNA glycosylase-like"/>
    <property type="match status" value="1"/>
</dbReference>
<proteinExistence type="predicted"/>
<protein>
    <recommendedName>
        <fullName evidence="8">Uracil-DNA glycosylase-like domain-containing protein</fullName>
    </recommendedName>
</protein>
<name>A0A0F9FCX3_9ZZZZ</name>
<dbReference type="SMART" id="SM00986">
    <property type="entry name" value="UDG"/>
    <property type="match status" value="1"/>
</dbReference>
<dbReference type="Gene3D" id="1.20.1060.10">
    <property type="entry name" value="Taq DNA Polymerase, Chain T, domain 4"/>
    <property type="match status" value="1"/>
</dbReference>
<organism evidence="9">
    <name type="scientific">marine sediment metagenome</name>
    <dbReference type="NCBI Taxonomy" id="412755"/>
    <lineage>
        <taxon>unclassified sequences</taxon>
        <taxon>metagenomes</taxon>
        <taxon>ecological metagenomes</taxon>
    </lineage>
</organism>
<keyword evidence="3" id="KW-0227">DNA damage</keyword>
<gene>
    <name evidence="9" type="ORF">LCGC14_2046660</name>
</gene>
<keyword evidence="2" id="KW-0479">Metal-binding</keyword>
<dbReference type="EMBL" id="LAZR01024102">
    <property type="protein sequence ID" value="KKL76261.1"/>
    <property type="molecule type" value="Genomic_DNA"/>
</dbReference>
<evidence type="ECO:0000256" key="1">
    <source>
        <dbReference type="ARBA" id="ARBA00022485"/>
    </source>
</evidence>
<keyword evidence="1" id="KW-0004">4Fe-4S</keyword>
<dbReference type="InterPro" id="IPR043502">
    <property type="entry name" value="DNA/RNA_pol_sf"/>
</dbReference>
<dbReference type="GO" id="GO:0006281">
    <property type="term" value="P:DNA repair"/>
    <property type="evidence" value="ECO:0007669"/>
    <property type="project" value="UniProtKB-KW"/>
</dbReference>
<dbReference type="InterPro" id="IPR036397">
    <property type="entry name" value="RNaseH_sf"/>
</dbReference>
<dbReference type="Pfam" id="PF03167">
    <property type="entry name" value="UDG"/>
    <property type="match status" value="1"/>
</dbReference>
<dbReference type="InterPro" id="IPR001098">
    <property type="entry name" value="DNA-dir_DNA_pol_A_palm_dom"/>
</dbReference>
<dbReference type="Pfam" id="PF01612">
    <property type="entry name" value="DNA_pol_A_exo1"/>
    <property type="match status" value="1"/>
</dbReference>